<evidence type="ECO:0000259" key="3">
    <source>
        <dbReference type="PROSITE" id="PS50911"/>
    </source>
</evidence>
<protein>
    <submittedName>
        <fullName evidence="4">CHAP domain-containing protein</fullName>
    </submittedName>
</protein>
<dbReference type="PROSITE" id="PS50911">
    <property type="entry name" value="CHAP"/>
    <property type="match status" value="1"/>
</dbReference>
<name>A0A7X2CZJ4_9LACT</name>
<evidence type="ECO:0000313" key="5">
    <source>
        <dbReference type="Proteomes" id="UP000439550"/>
    </source>
</evidence>
<evidence type="ECO:0000256" key="1">
    <source>
        <dbReference type="SAM" id="MobiDB-lite"/>
    </source>
</evidence>
<feature type="domain" description="Peptidase C51" evidence="3">
    <location>
        <begin position="450"/>
        <end position="588"/>
    </location>
</feature>
<keyword evidence="2" id="KW-1133">Transmembrane helix</keyword>
<proteinExistence type="predicted"/>
<evidence type="ECO:0000313" key="4">
    <source>
        <dbReference type="EMBL" id="MQW38379.1"/>
    </source>
</evidence>
<sequence length="592" mass="64040">MPSSSTKVLKNGSSNRKWKRVSSHSIQPLVDKKNLQSTDSTSQNATRQKNQGSQKVFETVMGSKQKSSKVAQKKKSSVFEQSLKQEFLKNQLKKKPKNVALSGATGSNGELGESNEQTSWTDSSKTAYDTSETLVKKSHKGFNFLKKKQNFGSGVLENARQSMFFGNRAKESVRDVGKIAETTKYTGETFQSLGFSWKNLSQRASETFSKVLSPKALAVKFSTVAGGAGLLAIFVFLLVFFIVNLIGNNNNSANSSTNDGVFYVKNWDGNDAYHSSFLAQRYGITVAQIDGFIASEGYKNLDSRASGEEFLRLQQISGIDVRVLVAFAQIESQFGTAGIAADYPKSNLFGYGAVDSDPNQGAAWDNTRAVNDFRSTQIDSFGNKSLAICDARAQAYHDGTLAPGQAVYWTALNSGKDRAKIEEAFNTYINQHGGTPDPPGGYGPPGQSGGAGLTSLDAMLGQVIQGTYGGETGQCYAVPAYYAHSINPSITLKNGVAAANIGIDYDWKAWGWTVVNNPMFQDVRPGDIITFKRGANMGNWNASSDYGHVAVVGQIVSNGVLKIYDQNPTPLKTWDYTFNPSGVAAVIHPPAK</sequence>
<feature type="compositionally biased region" description="Polar residues" evidence="1">
    <location>
        <begin position="104"/>
        <end position="125"/>
    </location>
</feature>
<keyword evidence="2" id="KW-0472">Membrane</keyword>
<reference evidence="4 5" key="1">
    <citation type="submission" date="2019-10" db="EMBL/GenBank/DDBJ databases">
        <authorList>
            <person name="Dong K."/>
        </authorList>
    </citation>
    <scope>NUCLEOTIDE SEQUENCE [LARGE SCALE GENOMIC DNA]</scope>
    <source>
        <strain evidence="4 5">DSM 28960</strain>
    </source>
</reference>
<dbReference type="OrthoDB" id="977752at2"/>
<keyword evidence="2" id="KW-0812">Transmembrane</keyword>
<keyword evidence="5" id="KW-1185">Reference proteome</keyword>
<gene>
    <name evidence="4" type="ORF">GHI93_00240</name>
</gene>
<dbReference type="Pfam" id="PF05257">
    <property type="entry name" value="CHAP"/>
    <property type="match status" value="1"/>
</dbReference>
<evidence type="ECO:0000256" key="2">
    <source>
        <dbReference type="SAM" id="Phobius"/>
    </source>
</evidence>
<dbReference type="EMBL" id="WITJ01000001">
    <property type="protein sequence ID" value="MQW38379.1"/>
    <property type="molecule type" value="Genomic_DNA"/>
</dbReference>
<organism evidence="4 5">
    <name type="scientific">Lactococcus hircilactis</name>
    <dbReference type="NCBI Taxonomy" id="1494462"/>
    <lineage>
        <taxon>Bacteria</taxon>
        <taxon>Bacillati</taxon>
        <taxon>Bacillota</taxon>
        <taxon>Bacilli</taxon>
        <taxon>Lactobacillales</taxon>
        <taxon>Streptococcaceae</taxon>
        <taxon>Lactococcus</taxon>
    </lineage>
</organism>
<dbReference type="Gene3D" id="3.90.1720.60">
    <property type="match status" value="1"/>
</dbReference>
<feature type="transmembrane region" description="Helical" evidence="2">
    <location>
        <begin position="224"/>
        <end position="247"/>
    </location>
</feature>
<dbReference type="InterPro" id="IPR007921">
    <property type="entry name" value="CHAP_dom"/>
</dbReference>
<feature type="compositionally biased region" description="Polar residues" evidence="1">
    <location>
        <begin position="35"/>
        <end position="56"/>
    </location>
</feature>
<dbReference type="Proteomes" id="UP000439550">
    <property type="component" value="Unassembled WGS sequence"/>
</dbReference>
<feature type="region of interest" description="Disordered" evidence="1">
    <location>
        <begin position="1"/>
        <end position="75"/>
    </location>
</feature>
<feature type="region of interest" description="Disordered" evidence="1">
    <location>
        <begin position="98"/>
        <end position="125"/>
    </location>
</feature>
<dbReference type="AlphaFoldDB" id="A0A7X2CZJ4"/>
<feature type="compositionally biased region" description="Polar residues" evidence="1">
    <location>
        <begin position="1"/>
        <end position="15"/>
    </location>
</feature>
<accession>A0A7X2CZJ4</accession>
<comment type="caution">
    <text evidence="4">The sequence shown here is derived from an EMBL/GenBank/DDBJ whole genome shotgun (WGS) entry which is preliminary data.</text>
</comment>